<evidence type="ECO:0000313" key="1">
    <source>
        <dbReference type="EMBL" id="KAK9236404.1"/>
    </source>
</evidence>
<organism evidence="1 2">
    <name type="scientific">Lipomyces kononenkoae</name>
    <name type="common">Yeast</name>
    <dbReference type="NCBI Taxonomy" id="34357"/>
    <lineage>
        <taxon>Eukaryota</taxon>
        <taxon>Fungi</taxon>
        <taxon>Dikarya</taxon>
        <taxon>Ascomycota</taxon>
        <taxon>Saccharomycotina</taxon>
        <taxon>Lipomycetes</taxon>
        <taxon>Lipomycetales</taxon>
        <taxon>Lipomycetaceae</taxon>
        <taxon>Lipomyces</taxon>
    </lineage>
</organism>
<dbReference type="Proteomes" id="UP001433508">
    <property type="component" value="Unassembled WGS sequence"/>
</dbReference>
<evidence type="ECO:0000313" key="2">
    <source>
        <dbReference type="Proteomes" id="UP001433508"/>
    </source>
</evidence>
<keyword evidence="2" id="KW-1185">Reference proteome</keyword>
<keyword evidence="1" id="KW-0378">Hydrolase</keyword>
<reference evidence="2" key="1">
    <citation type="journal article" date="2024" name="Front. Bioeng. Biotechnol.">
        <title>Genome-scale model development and genomic sequencing of the oleaginous clade Lipomyces.</title>
        <authorList>
            <person name="Czajka J.J."/>
            <person name="Han Y."/>
            <person name="Kim J."/>
            <person name="Mondo S.J."/>
            <person name="Hofstad B.A."/>
            <person name="Robles A."/>
            <person name="Haridas S."/>
            <person name="Riley R."/>
            <person name="LaButti K."/>
            <person name="Pangilinan J."/>
            <person name="Andreopoulos W."/>
            <person name="Lipzen A."/>
            <person name="Yan J."/>
            <person name="Wang M."/>
            <person name="Ng V."/>
            <person name="Grigoriev I.V."/>
            <person name="Spatafora J.W."/>
            <person name="Magnuson J.K."/>
            <person name="Baker S.E."/>
            <person name="Pomraning K.R."/>
        </authorList>
    </citation>
    <scope>NUCLEOTIDE SEQUENCE [LARGE SCALE GENOMIC DNA]</scope>
    <source>
        <strain evidence="2">CBS 7786</strain>
    </source>
</reference>
<comment type="caution">
    <text evidence="1">The sequence shown here is derived from an EMBL/GenBank/DDBJ whole genome shotgun (WGS) entry which is preliminary data.</text>
</comment>
<name>A0ACC3SXN6_LIPKO</name>
<accession>A0ACC3SXN6</accession>
<sequence length="394" mass="43510">MRVSTFFAVAALATTASALIKADNKTGFSWDPANFKVAAVRYPPANYAYPIGENRTWVDLDLNATIDRAIEFIDEAGAEGVKLMAFPEIYFPGFPIALNYNFTPPNFAQYASQAMVHEGPEWKRLTAAFARNKMYAVVSFAELVPADDALYMGQYLVGPDGSTVHKHRKLRPSGSERNLFSDGDIESIRSVTLPFGTVTYLSCWENLEPTMRYVAAAQPANLHIASFPYCSDSNPDTQWWEYCEGFRAVVQTYTQEAYVAAIFSAVGKVSIWDVAAGFDPSSGNSTDALDAASFERTPYITYVYNTTTWGTPTYDLNGMHSWGALMQIVSGTAPEVPRKSGTTFNHYVTKITDLAKYYVFAGATGSAVSNASNYPSLYENFGETYTVVQSNEYF</sequence>
<gene>
    <name evidence="1" type="ORF">V1525DRAFT_217072</name>
</gene>
<protein>
    <submittedName>
        <fullName evidence="1">Carbon-nitrogen hydrolase</fullName>
    </submittedName>
</protein>
<proteinExistence type="predicted"/>
<dbReference type="EMBL" id="MU971388">
    <property type="protein sequence ID" value="KAK9236404.1"/>
    <property type="molecule type" value="Genomic_DNA"/>
</dbReference>